<name>A0A834X0P0_9FABA</name>
<dbReference type="AlphaFoldDB" id="A0A834X0P0"/>
<sequence length="74" mass="8352">MAKTLWPWQTKNGHGHRLIEGFSDHATSELEVRARVNCPLIRGKGAFSFSPKAKRVLNDRAQRLLLNTTSTSFT</sequence>
<accession>A0A834X0P0</accession>
<keyword evidence="2" id="KW-1185">Reference proteome</keyword>
<dbReference type="Proteomes" id="UP000634136">
    <property type="component" value="Unassembled WGS sequence"/>
</dbReference>
<protein>
    <submittedName>
        <fullName evidence="1">Uncharacterized protein</fullName>
    </submittedName>
</protein>
<comment type="caution">
    <text evidence="1">The sequence shown here is derived from an EMBL/GenBank/DDBJ whole genome shotgun (WGS) entry which is preliminary data.</text>
</comment>
<evidence type="ECO:0000313" key="2">
    <source>
        <dbReference type="Proteomes" id="UP000634136"/>
    </source>
</evidence>
<dbReference type="EMBL" id="JAAIUW010000004">
    <property type="protein sequence ID" value="KAF7835570.1"/>
    <property type="molecule type" value="Genomic_DNA"/>
</dbReference>
<gene>
    <name evidence="1" type="ORF">G2W53_010429</name>
</gene>
<proteinExistence type="predicted"/>
<reference evidence="1" key="1">
    <citation type="submission" date="2020-09" db="EMBL/GenBank/DDBJ databases">
        <title>Genome-Enabled Discovery of Anthraquinone Biosynthesis in Senna tora.</title>
        <authorList>
            <person name="Kang S.-H."/>
            <person name="Pandey R.P."/>
            <person name="Lee C.-M."/>
            <person name="Sim J.-S."/>
            <person name="Jeong J.-T."/>
            <person name="Choi B.-S."/>
            <person name="Jung M."/>
            <person name="Ginzburg D."/>
            <person name="Zhao K."/>
            <person name="Won S.Y."/>
            <person name="Oh T.-J."/>
            <person name="Yu Y."/>
            <person name="Kim N.-H."/>
            <person name="Lee O.R."/>
            <person name="Lee T.-H."/>
            <person name="Bashyal P."/>
            <person name="Kim T.-S."/>
            <person name="Lee W.-H."/>
            <person name="Kawkins C."/>
            <person name="Kim C.-K."/>
            <person name="Kim J.S."/>
            <person name="Ahn B.O."/>
            <person name="Rhee S.Y."/>
            <person name="Sohng J.K."/>
        </authorList>
    </citation>
    <scope>NUCLEOTIDE SEQUENCE</scope>
    <source>
        <tissue evidence="1">Leaf</tissue>
    </source>
</reference>
<evidence type="ECO:0000313" key="1">
    <source>
        <dbReference type="EMBL" id="KAF7835570.1"/>
    </source>
</evidence>
<organism evidence="1 2">
    <name type="scientific">Senna tora</name>
    <dbReference type="NCBI Taxonomy" id="362788"/>
    <lineage>
        <taxon>Eukaryota</taxon>
        <taxon>Viridiplantae</taxon>
        <taxon>Streptophyta</taxon>
        <taxon>Embryophyta</taxon>
        <taxon>Tracheophyta</taxon>
        <taxon>Spermatophyta</taxon>
        <taxon>Magnoliopsida</taxon>
        <taxon>eudicotyledons</taxon>
        <taxon>Gunneridae</taxon>
        <taxon>Pentapetalae</taxon>
        <taxon>rosids</taxon>
        <taxon>fabids</taxon>
        <taxon>Fabales</taxon>
        <taxon>Fabaceae</taxon>
        <taxon>Caesalpinioideae</taxon>
        <taxon>Cassia clade</taxon>
        <taxon>Senna</taxon>
    </lineage>
</organism>